<gene>
    <name evidence="2" type="ORF">HDA41_006100</name>
</gene>
<evidence type="ECO:0000313" key="3">
    <source>
        <dbReference type="Proteomes" id="UP000590647"/>
    </source>
</evidence>
<comment type="caution">
    <text evidence="2">The sequence shown here is derived from an EMBL/GenBank/DDBJ whole genome shotgun (WGS) entry which is preliminary data.</text>
</comment>
<keyword evidence="3" id="KW-1185">Reference proteome</keyword>
<evidence type="ECO:0000313" key="2">
    <source>
        <dbReference type="EMBL" id="MBB5798136.1"/>
    </source>
</evidence>
<reference evidence="2 3" key="1">
    <citation type="submission" date="2020-08" db="EMBL/GenBank/DDBJ databases">
        <title>Sequencing the genomes of 1000 actinobacteria strains.</title>
        <authorList>
            <person name="Klenk H.-P."/>
        </authorList>
    </citation>
    <scope>NUCLEOTIDE SEQUENCE [LARGE SCALE GENOMIC DNA]</scope>
    <source>
        <strain evidence="2 3">DSM 40084</strain>
    </source>
</reference>
<dbReference type="Proteomes" id="UP000590647">
    <property type="component" value="Unassembled WGS sequence"/>
</dbReference>
<feature type="region of interest" description="Disordered" evidence="1">
    <location>
        <begin position="1"/>
        <end position="40"/>
    </location>
</feature>
<organism evidence="2 3">
    <name type="scientific">Streptomyces caelestis</name>
    <dbReference type="NCBI Taxonomy" id="36816"/>
    <lineage>
        <taxon>Bacteria</taxon>
        <taxon>Bacillati</taxon>
        <taxon>Actinomycetota</taxon>
        <taxon>Actinomycetes</taxon>
        <taxon>Kitasatosporales</taxon>
        <taxon>Streptomycetaceae</taxon>
        <taxon>Streptomyces</taxon>
    </lineage>
</organism>
<protein>
    <submittedName>
        <fullName evidence="2">Uncharacterized protein</fullName>
    </submittedName>
</protein>
<proteinExistence type="predicted"/>
<evidence type="ECO:0000256" key="1">
    <source>
        <dbReference type="SAM" id="MobiDB-lite"/>
    </source>
</evidence>
<dbReference type="AlphaFoldDB" id="A0A7W9H9Y1"/>
<dbReference type="EMBL" id="JACHNE010000001">
    <property type="protein sequence ID" value="MBB5798136.1"/>
    <property type="molecule type" value="Genomic_DNA"/>
</dbReference>
<name>A0A7W9H9Y1_9ACTN</name>
<sequence>MTFSAGLARGVAPTAPGTLHAPSVPSVSCRCPTQPGRRTS</sequence>
<accession>A0A7W9H9Y1</accession>